<gene>
    <name evidence="2" type="ORF">H1D41_17065</name>
</gene>
<evidence type="ECO:0000313" key="2">
    <source>
        <dbReference type="EMBL" id="MBI1495356.1"/>
    </source>
</evidence>
<organism evidence="2 3">
    <name type="scientific">Halocynthiibacter styelae</name>
    <dbReference type="NCBI Taxonomy" id="2761955"/>
    <lineage>
        <taxon>Bacteria</taxon>
        <taxon>Pseudomonadati</taxon>
        <taxon>Pseudomonadota</taxon>
        <taxon>Alphaproteobacteria</taxon>
        <taxon>Rhodobacterales</taxon>
        <taxon>Paracoccaceae</taxon>
        <taxon>Halocynthiibacter</taxon>
    </lineage>
</organism>
<proteinExistence type="predicted"/>
<evidence type="ECO:0000256" key="1">
    <source>
        <dbReference type="SAM" id="MobiDB-lite"/>
    </source>
</evidence>
<dbReference type="AlphaFoldDB" id="A0A8J7LQN6"/>
<name>A0A8J7LQN6_9RHOB</name>
<accession>A0A8J7LQN6</accession>
<dbReference type="RefSeq" id="WP_228850060.1">
    <property type="nucleotide sequence ID" value="NZ_JADCKQ010000018.1"/>
</dbReference>
<keyword evidence="3" id="KW-1185">Reference proteome</keyword>
<reference evidence="2" key="1">
    <citation type="submission" date="2020-10" db="EMBL/GenBank/DDBJ databases">
        <title>Paenihalocynthiibacter styelae gen. nov., sp. nov., isolated from stalked sea squirt Styela clava.</title>
        <authorList>
            <person name="Kim Y.-O."/>
            <person name="Yoon J.-H."/>
        </authorList>
    </citation>
    <scope>NUCLEOTIDE SEQUENCE</scope>
    <source>
        <strain evidence="2">MYP1-1</strain>
    </source>
</reference>
<comment type="caution">
    <text evidence="2">The sequence shown here is derived from an EMBL/GenBank/DDBJ whole genome shotgun (WGS) entry which is preliminary data.</text>
</comment>
<protein>
    <submittedName>
        <fullName evidence="2">Uncharacterized protein</fullName>
    </submittedName>
</protein>
<feature type="region of interest" description="Disordered" evidence="1">
    <location>
        <begin position="1"/>
        <end position="20"/>
    </location>
</feature>
<dbReference type="Proteomes" id="UP000640583">
    <property type="component" value="Unassembled WGS sequence"/>
</dbReference>
<dbReference type="EMBL" id="JADCKQ010000018">
    <property type="protein sequence ID" value="MBI1495356.1"/>
    <property type="molecule type" value="Genomic_DNA"/>
</dbReference>
<sequence>MSNPFEGRSPNLSGPARDLLPVTPDDAADLPRICIGLYAEVGGAIVFTSETGAVRTVSVSDFSILPVAARRVHASGTTASGLHGFVV</sequence>
<evidence type="ECO:0000313" key="3">
    <source>
        <dbReference type="Proteomes" id="UP000640583"/>
    </source>
</evidence>